<dbReference type="PANTHER" id="PTHR44591">
    <property type="entry name" value="STRESS RESPONSE REGULATOR PROTEIN 1"/>
    <property type="match status" value="1"/>
</dbReference>
<evidence type="ECO:0000256" key="6">
    <source>
        <dbReference type="PROSITE-ProRule" id="PRU00169"/>
    </source>
</evidence>
<dbReference type="SMART" id="SM00448">
    <property type="entry name" value="REC"/>
    <property type="match status" value="1"/>
</dbReference>
<keyword evidence="1 6" id="KW-0597">Phosphoprotein</keyword>
<evidence type="ECO:0000256" key="3">
    <source>
        <dbReference type="ARBA" id="ARBA00023015"/>
    </source>
</evidence>
<protein>
    <submittedName>
        <fullName evidence="8">Response regulator receiver domain-containing protein</fullName>
    </submittedName>
</protein>
<dbReference type="SUPFAM" id="SSF52172">
    <property type="entry name" value="CheY-like"/>
    <property type="match status" value="1"/>
</dbReference>
<evidence type="ECO:0000256" key="2">
    <source>
        <dbReference type="ARBA" id="ARBA00023012"/>
    </source>
</evidence>
<organism evidence="8 9">
    <name type="scientific">Hydrogenispora ethanolica</name>
    <dbReference type="NCBI Taxonomy" id="1082276"/>
    <lineage>
        <taxon>Bacteria</taxon>
        <taxon>Bacillati</taxon>
        <taxon>Bacillota</taxon>
        <taxon>Hydrogenispora</taxon>
    </lineage>
</organism>
<dbReference type="Pfam" id="PF00072">
    <property type="entry name" value="Response_reg"/>
    <property type="match status" value="1"/>
</dbReference>
<dbReference type="InterPro" id="IPR001789">
    <property type="entry name" value="Sig_transdc_resp-reg_receiver"/>
</dbReference>
<dbReference type="AlphaFoldDB" id="A0A4R1S190"/>
<evidence type="ECO:0000313" key="9">
    <source>
        <dbReference type="Proteomes" id="UP000295008"/>
    </source>
</evidence>
<dbReference type="PANTHER" id="PTHR44591:SF3">
    <property type="entry name" value="RESPONSE REGULATORY DOMAIN-CONTAINING PROTEIN"/>
    <property type="match status" value="1"/>
</dbReference>
<keyword evidence="5" id="KW-0804">Transcription</keyword>
<gene>
    <name evidence="8" type="ORF">EDC14_10068</name>
</gene>
<evidence type="ECO:0000259" key="7">
    <source>
        <dbReference type="PROSITE" id="PS50110"/>
    </source>
</evidence>
<keyword evidence="9" id="KW-1185">Reference proteome</keyword>
<dbReference type="InterPro" id="IPR050595">
    <property type="entry name" value="Bact_response_regulator"/>
</dbReference>
<feature type="domain" description="Response regulatory" evidence="7">
    <location>
        <begin position="3"/>
        <end position="119"/>
    </location>
</feature>
<keyword evidence="2" id="KW-0902">Two-component regulatory system</keyword>
<dbReference type="GO" id="GO:0003677">
    <property type="term" value="F:DNA binding"/>
    <property type="evidence" value="ECO:0007669"/>
    <property type="project" value="UniProtKB-KW"/>
</dbReference>
<feature type="modified residue" description="4-aspartylphosphate" evidence="6">
    <location>
        <position position="52"/>
    </location>
</feature>
<accession>A0A4R1S190</accession>
<evidence type="ECO:0000256" key="4">
    <source>
        <dbReference type="ARBA" id="ARBA00023125"/>
    </source>
</evidence>
<comment type="caution">
    <text evidence="8">The sequence shown here is derived from an EMBL/GenBank/DDBJ whole genome shotgun (WGS) entry which is preliminary data.</text>
</comment>
<keyword evidence="4" id="KW-0238">DNA-binding</keyword>
<dbReference type="PROSITE" id="PS50110">
    <property type="entry name" value="RESPONSE_REGULATORY"/>
    <property type="match status" value="1"/>
</dbReference>
<dbReference type="InterPro" id="IPR011006">
    <property type="entry name" value="CheY-like_superfamily"/>
</dbReference>
<sequence>MKKVLIVDDEPAIRFLIRATLEDEGYMLDEAADGMEALKRIAADKPDLIILDVMMPEMTGYELCQKLKADPATRGMVIIMLTAKGQEQDRLQSQRIGADDYIRKPFSPLELIDRVAAALG</sequence>
<proteinExistence type="predicted"/>
<dbReference type="FunFam" id="3.40.50.2300:FF:000001">
    <property type="entry name" value="DNA-binding response regulator PhoB"/>
    <property type="match status" value="1"/>
</dbReference>
<reference evidence="8 9" key="1">
    <citation type="submission" date="2019-03" db="EMBL/GenBank/DDBJ databases">
        <title>Genomic Encyclopedia of Type Strains, Phase IV (KMG-IV): sequencing the most valuable type-strain genomes for metagenomic binning, comparative biology and taxonomic classification.</title>
        <authorList>
            <person name="Goeker M."/>
        </authorList>
    </citation>
    <scope>NUCLEOTIDE SEQUENCE [LARGE SCALE GENOMIC DNA]</scope>
    <source>
        <strain evidence="8 9">LX-B</strain>
    </source>
</reference>
<evidence type="ECO:0000256" key="1">
    <source>
        <dbReference type="ARBA" id="ARBA00022553"/>
    </source>
</evidence>
<dbReference type="OrthoDB" id="9797769at2"/>
<dbReference type="Gene3D" id="3.40.50.2300">
    <property type="match status" value="1"/>
</dbReference>
<dbReference type="EMBL" id="SLUN01000006">
    <property type="protein sequence ID" value="TCL72300.1"/>
    <property type="molecule type" value="Genomic_DNA"/>
</dbReference>
<keyword evidence="3" id="KW-0805">Transcription regulation</keyword>
<dbReference type="GO" id="GO:0000160">
    <property type="term" value="P:phosphorelay signal transduction system"/>
    <property type="evidence" value="ECO:0007669"/>
    <property type="project" value="UniProtKB-KW"/>
</dbReference>
<evidence type="ECO:0000256" key="5">
    <source>
        <dbReference type="ARBA" id="ARBA00023163"/>
    </source>
</evidence>
<name>A0A4R1S190_HYDET</name>
<evidence type="ECO:0000313" key="8">
    <source>
        <dbReference type="EMBL" id="TCL72300.1"/>
    </source>
</evidence>
<dbReference type="Proteomes" id="UP000295008">
    <property type="component" value="Unassembled WGS sequence"/>
</dbReference>
<dbReference type="RefSeq" id="WP_132013513.1">
    <property type="nucleotide sequence ID" value="NZ_SLUN01000006.1"/>
</dbReference>